<name>A0A3A8KBR2_9BACT</name>
<dbReference type="EMBL" id="RAWE01000023">
    <property type="protein sequence ID" value="RKH04966.1"/>
    <property type="molecule type" value="Genomic_DNA"/>
</dbReference>
<evidence type="ECO:0000313" key="2">
    <source>
        <dbReference type="EMBL" id="RKH04966.1"/>
    </source>
</evidence>
<keyword evidence="3" id="KW-1185">Reference proteome</keyword>
<comment type="caution">
    <text evidence="2">The sequence shown here is derived from an EMBL/GenBank/DDBJ whole genome shotgun (WGS) entry which is preliminary data.</text>
</comment>
<gene>
    <name evidence="2" type="ORF">D7X32_09440</name>
</gene>
<feature type="domain" description="Spore protein YkvP/CgeB glycosyl transferase-like" evidence="1">
    <location>
        <begin position="206"/>
        <end position="356"/>
    </location>
</feature>
<organism evidence="2 3">
    <name type="scientific">Corallococcus carmarthensis</name>
    <dbReference type="NCBI Taxonomy" id="2316728"/>
    <lineage>
        <taxon>Bacteria</taxon>
        <taxon>Pseudomonadati</taxon>
        <taxon>Myxococcota</taxon>
        <taxon>Myxococcia</taxon>
        <taxon>Myxococcales</taxon>
        <taxon>Cystobacterineae</taxon>
        <taxon>Myxococcaceae</taxon>
        <taxon>Corallococcus</taxon>
    </lineage>
</organism>
<dbReference type="RefSeq" id="WP_120602182.1">
    <property type="nucleotide sequence ID" value="NZ_JABFJX010000052.1"/>
</dbReference>
<dbReference type="InterPro" id="IPR055259">
    <property type="entry name" value="YkvP/CgeB_Glyco_trans-like"/>
</dbReference>
<dbReference type="Gene3D" id="3.40.50.2000">
    <property type="entry name" value="Glycogen Phosphorylase B"/>
    <property type="match status" value="2"/>
</dbReference>
<dbReference type="PANTHER" id="PTHR45947">
    <property type="entry name" value="SULFOQUINOVOSYL TRANSFERASE SQD2"/>
    <property type="match status" value="1"/>
</dbReference>
<accession>A0A3A8KBR2</accession>
<dbReference type="CDD" id="cd03801">
    <property type="entry name" value="GT4_PimA-like"/>
    <property type="match status" value="1"/>
</dbReference>
<sequence length="379" mass="42750">MRVILFCHSLLSDWNHGNAHFLRGVMTELSERGHTVRVLEPADAGSFQNLLEEPHGLAVLNELRAFYPRLRPERYAPDALDLEAVLDGADLVLVHDWTSPELVRRLGEHRRDGGRFRLLFHDTHHRAASAPDEQARYDLSQYDGVLAFGTVLRDLYRKRGWAKRAWTWHEAADVRVFHPHPRNREVRDLVWIGNGGDDARTKALHDFLLEPVHTLGLTARVHGVRYPAPALRALFDAGIEYAGWLPSHRVPLAYSQARVTVHIPRRPYATLLPGIPTHRPFEALACGIPLVSAPWEDTDGLFTPGRDFLVARDGAEMRRHLSALVADAELRHTFAEAGLRTILSRHTCAHRVEELLGICQTLGLPADVLHPLSSERVHA</sequence>
<dbReference type="GO" id="GO:0016757">
    <property type="term" value="F:glycosyltransferase activity"/>
    <property type="evidence" value="ECO:0007669"/>
    <property type="project" value="TreeGrafter"/>
</dbReference>
<dbReference type="InterPro" id="IPR050194">
    <property type="entry name" value="Glycosyltransferase_grp1"/>
</dbReference>
<keyword evidence="2" id="KW-0808">Transferase</keyword>
<proteinExistence type="predicted"/>
<evidence type="ECO:0000313" key="3">
    <source>
        <dbReference type="Proteomes" id="UP000268313"/>
    </source>
</evidence>
<dbReference type="SUPFAM" id="SSF53756">
    <property type="entry name" value="UDP-Glycosyltransferase/glycogen phosphorylase"/>
    <property type="match status" value="1"/>
</dbReference>
<dbReference type="Pfam" id="PF13524">
    <property type="entry name" value="Glyco_trans_1_2"/>
    <property type="match status" value="1"/>
</dbReference>
<dbReference type="OrthoDB" id="9813806at2"/>
<evidence type="ECO:0000259" key="1">
    <source>
        <dbReference type="Pfam" id="PF13524"/>
    </source>
</evidence>
<reference evidence="3" key="1">
    <citation type="submission" date="2018-09" db="EMBL/GenBank/DDBJ databases">
        <authorList>
            <person name="Livingstone P.G."/>
            <person name="Whitworth D.E."/>
        </authorList>
    </citation>
    <scope>NUCLEOTIDE SEQUENCE [LARGE SCALE GENOMIC DNA]</scope>
    <source>
        <strain evidence="3">CA043D</strain>
    </source>
</reference>
<dbReference type="PANTHER" id="PTHR45947:SF3">
    <property type="entry name" value="SULFOQUINOVOSYL TRANSFERASE SQD2"/>
    <property type="match status" value="1"/>
</dbReference>
<protein>
    <submittedName>
        <fullName evidence="2">Glycosyltransferase</fullName>
    </submittedName>
</protein>
<dbReference type="Proteomes" id="UP000268313">
    <property type="component" value="Unassembled WGS sequence"/>
</dbReference>
<dbReference type="AlphaFoldDB" id="A0A3A8KBR2"/>